<protein>
    <submittedName>
        <fullName evidence="1">Uncharacterized protein</fullName>
    </submittedName>
</protein>
<name>A0A2N6P0B4_BEABA</name>
<reference evidence="1 2" key="1">
    <citation type="journal article" date="2016" name="Appl. Microbiol. Biotechnol.">
        <title>Characterization of T-DNA insertion mutants with decreased virulence in the entomopathogenic fungus Beauveria bassiana JEF-007.</title>
        <authorList>
            <person name="Kim S."/>
            <person name="Lee S.J."/>
            <person name="Nai Y.S."/>
            <person name="Yu J.S."/>
            <person name="Lee M.R."/>
            <person name="Yang Y.T."/>
            <person name="Kim J.S."/>
        </authorList>
    </citation>
    <scope>NUCLEOTIDE SEQUENCE [LARGE SCALE GENOMIC DNA]</scope>
    <source>
        <strain evidence="1 2">JEF-007</strain>
    </source>
</reference>
<dbReference type="AlphaFoldDB" id="A0A2N6P0B4"/>
<dbReference type="EMBL" id="MRVG01000001">
    <property type="protein sequence ID" value="PMB72954.1"/>
    <property type="molecule type" value="Genomic_DNA"/>
</dbReference>
<gene>
    <name evidence="1" type="ORF">BM221_000371</name>
</gene>
<proteinExistence type="predicted"/>
<sequence>MSFVNICQQTSVTRTKESPVPFLWRNVTAQKRRQTAAAAFSFDAEVLAGRSGLVPVSTFAFFPTCRASWQGGQAARRAHVAHHPLVPE</sequence>
<dbReference type="Proteomes" id="UP000235728">
    <property type="component" value="Unassembled WGS sequence"/>
</dbReference>
<organism evidence="1 2">
    <name type="scientific">Beauveria bassiana</name>
    <name type="common">White muscardine disease fungus</name>
    <name type="synonym">Tritirachium shiotae</name>
    <dbReference type="NCBI Taxonomy" id="176275"/>
    <lineage>
        <taxon>Eukaryota</taxon>
        <taxon>Fungi</taxon>
        <taxon>Dikarya</taxon>
        <taxon>Ascomycota</taxon>
        <taxon>Pezizomycotina</taxon>
        <taxon>Sordariomycetes</taxon>
        <taxon>Hypocreomycetidae</taxon>
        <taxon>Hypocreales</taxon>
        <taxon>Cordycipitaceae</taxon>
        <taxon>Beauveria</taxon>
    </lineage>
</organism>
<accession>A0A2N6P0B4</accession>
<comment type="caution">
    <text evidence="1">The sequence shown here is derived from an EMBL/GenBank/DDBJ whole genome shotgun (WGS) entry which is preliminary data.</text>
</comment>
<evidence type="ECO:0000313" key="2">
    <source>
        <dbReference type="Proteomes" id="UP000235728"/>
    </source>
</evidence>
<evidence type="ECO:0000313" key="1">
    <source>
        <dbReference type="EMBL" id="PMB72954.1"/>
    </source>
</evidence>